<dbReference type="Pfam" id="PF01497">
    <property type="entry name" value="Peripla_BP_2"/>
    <property type="match status" value="1"/>
</dbReference>
<dbReference type="InterPro" id="IPR050902">
    <property type="entry name" value="ABC_Transporter_SBP"/>
</dbReference>
<dbReference type="AlphaFoldDB" id="A0A7C4NPK0"/>
<dbReference type="GO" id="GO:0071281">
    <property type="term" value="P:cellular response to iron ion"/>
    <property type="evidence" value="ECO:0007669"/>
    <property type="project" value="TreeGrafter"/>
</dbReference>
<dbReference type="PROSITE" id="PS50983">
    <property type="entry name" value="FE_B12_PBP"/>
    <property type="match status" value="1"/>
</dbReference>
<dbReference type="PANTHER" id="PTHR30535">
    <property type="entry name" value="VITAMIN B12-BINDING PROTEIN"/>
    <property type="match status" value="1"/>
</dbReference>
<evidence type="ECO:0000259" key="2">
    <source>
        <dbReference type="PROSITE" id="PS50983"/>
    </source>
</evidence>
<organism evidence="3">
    <name type="scientific">Staphylothermus marinus</name>
    <dbReference type="NCBI Taxonomy" id="2280"/>
    <lineage>
        <taxon>Archaea</taxon>
        <taxon>Thermoproteota</taxon>
        <taxon>Thermoprotei</taxon>
        <taxon>Desulfurococcales</taxon>
        <taxon>Desulfurococcaceae</taxon>
        <taxon>Staphylothermus</taxon>
    </lineage>
</organism>
<sequence length="358" mass="40473">MLSLLVIVLDRSSKLIVIIIALILINTPQLTYTEENLVTSNSTIVVRDALDREVEIQTPVTRIVSLAPSITEILFALNKQDLIVGVDAISYDDPHYGIADYVREKGIRNVGGYWWSLISIEAILELEPDLVLADKGAHLPLLNTFEELGLKTIYLHSGSARELAEVYKDIELVGLILNCTLEASQLILNISREFEYYSEYLKNNMYPVKYLFIIYIDGGVWVAGRSTYIDDALNRLGLTNTVDMNGWVLLSIEDLYRLSPDVIMITTMVESDIVNIEKLVDTYGLYRITSKIIILKPMESDYFLRPGPLVKNIPRTIYSILESYGFRKPPPLSESKSIPVINLVLILIATALFLVKRR</sequence>
<protein>
    <submittedName>
        <fullName evidence="3">ABC transporter substrate-binding protein</fullName>
    </submittedName>
</protein>
<feature type="domain" description="Fe/B12 periplasmic-binding" evidence="2">
    <location>
        <begin position="62"/>
        <end position="328"/>
    </location>
</feature>
<keyword evidence="1" id="KW-0472">Membrane</keyword>
<dbReference type="Gene3D" id="3.40.50.1980">
    <property type="entry name" value="Nitrogenase molybdenum iron protein domain"/>
    <property type="match status" value="2"/>
</dbReference>
<comment type="caution">
    <text evidence="3">The sequence shown here is derived from an EMBL/GenBank/DDBJ whole genome shotgun (WGS) entry which is preliminary data.</text>
</comment>
<dbReference type="EMBL" id="DTBP01000013">
    <property type="protein sequence ID" value="HGQ73770.1"/>
    <property type="molecule type" value="Genomic_DNA"/>
</dbReference>
<name>A0A7C4NPK0_STAMA</name>
<dbReference type="InterPro" id="IPR002491">
    <property type="entry name" value="ABC_transptr_periplasmic_BD"/>
</dbReference>
<evidence type="ECO:0000313" key="3">
    <source>
        <dbReference type="EMBL" id="HGQ73770.1"/>
    </source>
</evidence>
<evidence type="ECO:0000256" key="1">
    <source>
        <dbReference type="SAM" id="Phobius"/>
    </source>
</evidence>
<feature type="transmembrane region" description="Helical" evidence="1">
    <location>
        <begin position="337"/>
        <end position="355"/>
    </location>
</feature>
<accession>A0A7C4NPK0</accession>
<keyword evidence="1" id="KW-1133">Transmembrane helix</keyword>
<reference evidence="3" key="1">
    <citation type="journal article" date="2020" name="mSystems">
        <title>Genome- and Community-Level Interaction Insights into Carbon Utilization and Element Cycling Functions of Hydrothermarchaeota in Hydrothermal Sediment.</title>
        <authorList>
            <person name="Zhou Z."/>
            <person name="Liu Y."/>
            <person name="Xu W."/>
            <person name="Pan J."/>
            <person name="Luo Z.H."/>
            <person name="Li M."/>
        </authorList>
    </citation>
    <scope>NUCLEOTIDE SEQUENCE [LARGE SCALE GENOMIC DNA]</scope>
    <source>
        <strain evidence="3">SpSt-648</strain>
    </source>
</reference>
<proteinExistence type="predicted"/>
<dbReference type="SUPFAM" id="SSF53807">
    <property type="entry name" value="Helical backbone' metal receptor"/>
    <property type="match status" value="1"/>
</dbReference>
<keyword evidence="1" id="KW-0812">Transmembrane</keyword>
<gene>
    <name evidence="3" type="ORF">ENU20_01655</name>
</gene>
<dbReference type="PANTHER" id="PTHR30535:SF34">
    <property type="entry name" value="MOLYBDATE-BINDING PROTEIN MOLA"/>
    <property type="match status" value="1"/>
</dbReference>